<name>A0A927RLL1_9ACTN</name>
<dbReference type="RefSeq" id="WP_192752912.1">
    <property type="nucleotide sequence ID" value="NZ_BAABJL010000142.1"/>
</dbReference>
<dbReference type="AlphaFoldDB" id="A0A927RLL1"/>
<dbReference type="InterPro" id="IPR027476">
    <property type="entry name" value="DppA_N"/>
</dbReference>
<dbReference type="InterPro" id="IPR007035">
    <property type="entry name" value="Peptidase_M55"/>
</dbReference>
<dbReference type="PIRSF" id="PIRSF015853">
    <property type="entry name" value="Pep_DppA"/>
    <property type="match status" value="1"/>
</dbReference>
<dbReference type="GO" id="GO:0004177">
    <property type="term" value="F:aminopeptidase activity"/>
    <property type="evidence" value="ECO:0007669"/>
    <property type="project" value="UniProtKB-KW"/>
</dbReference>
<reference evidence="3" key="1">
    <citation type="submission" date="2020-10" db="EMBL/GenBank/DDBJ databases">
        <title>Sequencing the genomes of 1000 actinobacteria strains.</title>
        <authorList>
            <person name="Klenk H.-P."/>
        </authorList>
    </citation>
    <scope>NUCLEOTIDE SEQUENCE</scope>
    <source>
        <strain evidence="3">DSM 45354</strain>
    </source>
</reference>
<keyword evidence="4" id="KW-1185">Reference proteome</keyword>
<dbReference type="EMBL" id="JADBEM010000001">
    <property type="protein sequence ID" value="MBE1609316.1"/>
    <property type="molecule type" value="Genomic_DNA"/>
</dbReference>
<feature type="binding site" evidence="2">
    <location>
        <position position="135"/>
    </location>
    <ligand>
        <name>Zn(2+)</name>
        <dbReference type="ChEBI" id="CHEBI:29105"/>
        <label>2</label>
    </ligand>
</feature>
<proteinExistence type="predicted"/>
<protein>
    <submittedName>
        <fullName evidence="3">D-amino peptidase</fullName>
        <ecNumber evidence="3">3.4.11.-</ecNumber>
    </submittedName>
</protein>
<dbReference type="Proteomes" id="UP000638648">
    <property type="component" value="Unassembled WGS sequence"/>
</dbReference>
<dbReference type="CDD" id="cd08663">
    <property type="entry name" value="DAP_dppA_1"/>
    <property type="match status" value="1"/>
</dbReference>
<comment type="caution">
    <text evidence="3">The sequence shown here is derived from an EMBL/GenBank/DDBJ whole genome shotgun (WGS) entry which is preliminary data.</text>
</comment>
<dbReference type="EC" id="3.4.11.-" evidence="3"/>
<accession>A0A927RLL1</accession>
<feature type="binding site" evidence="2">
    <location>
        <position position="60"/>
    </location>
    <ligand>
        <name>Zn(2+)</name>
        <dbReference type="ChEBI" id="CHEBI:29105"/>
        <label>2</label>
    </ligand>
</feature>
<keyword evidence="3" id="KW-0645">Protease</keyword>
<keyword evidence="3" id="KW-0031">Aminopeptidase</keyword>
<keyword evidence="2" id="KW-0862">Zinc</keyword>
<dbReference type="SUPFAM" id="SSF63992">
    <property type="entry name" value="Dipeptide transport protein"/>
    <property type="match status" value="1"/>
</dbReference>
<feature type="binding site" evidence="2">
    <location>
        <position position="10"/>
    </location>
    <ligand>
        <name>Zn(2+)</name>
        <dbReference type="ChEBI" id="CHEBI:29105"/>
        <label>1</label>
    </ligand>
</feature>
<dbReference type="Gene3D" id="3.30.1360.130">
    <property type="entry name" value="Dipeptide transport protein"/>
    <property type="match status" value="1"/>
</dbReference>
<dbReference type="Pfam" id="PF04951">
    <property type="entry name" value="Peptidase_M55"/>
    <property type="match status" value="1"/>
</dbReference>
<dbReference type="Gene3D" id="3.40.50.10780">
    <property type="entry name" value="Dipeptide transport protein"/>
    <property type="match status" value="1"/>
</dbReference>
<keyword evidence="3" id="KW-0378">Hydrolase</keyword>
<keyword evidence="2" id="KW-0479">Metal-binding</keyword>
<feature type="active site" description="Nucleophile" evidence="1">
    <location>
        <position position="116"/>
    </location>
</feature>
<feature type="binding site" evidence="2">
    <location>
        <position position="8"/>
    </location>
    <ligand>
        <name>Zn(2+)</name>
        <dbReference type="ChEBI" id="CHEBI:29105"/>
        <label>1</label>
    </ligand>
</feature>
<gene>
    <name evidence="3" type="ORF">HEB94_006164</name>
</gene>
<feature type="binding site" evidence="2">
    <location>
        <position position="104"/>
    </location>
    <ligand>
        <name>Zn(2+)</name>
        <dbReference type="ChEBI" id="CHEBI:29105"/>
        <label>2</label>
    </ligand>
</feature>
<dbReference type="GO" id="GO:0046872">
    <property type="term" value="F:metal ion binding"/>
    <property type="evidence" value="ECO:0007669"/>
    <property type="project" value="UniProtKB-KW"/>
</dbReference>
<evidence type="ECO:0000313" key="4">
    <source>
        <dbReference type="Proteomes" id="UP000638648"/>
    </source>
</evidence>
<evidence type="ECO:0000256" key="1">
    <source>
        <dbReference type="PIRSR" id="PIRSR015853-1"/>
    </source>
</evidence>
<organism evidence="3 4">
    <name type="scientific">Actinopolymorpha pittospori</name>
    <dbReference type="NCBI Taxonomy" id="648752"/>
    <lineage>
        <taxon>Bacteria</taxon>
        <taxon>Bacillati</taxon>
        <taxon>Actinomycetota</taxon>
        <taxon>Actinomycetes</taxon>
        <taxon>Propionibacteriales</taxon>
        <taxon>Actinopolymorphaceae</taxon>
        <taxon>Actinopolymorpha</taxon>
    </lineage>
</organism>
<evidence type="ECO:0000256" key="2">
    <source>
        <dbReference type="PIRSR" id="PIRSR015853-2"/>
    </source>
</evidence>
<sequence>MKIFLSSDMEGTTGVVDWGQCRAPSPEYDYYRGLLQAEVNAAIDGATAAGADEFLVNDSHSTMQNLRPDQLHGDASYLSGRHKPLYMMQGLDPTFDAIFFVSYHGSMSSAASTLSHTYNPRAIADVRLNGTVVGESGINALVALAHGVPVVLITGDRTTAEEATPICPGIETVVVKESVTRFAASSLHPRRARALIRDGAQRALERLHTFRPPAITLPATLTVLFRNGDLAEMACWVRGVERTDEKTVTMTDDDPLRLFRTFITTVVLTRDIAE</sequence>
<evidence type="ECO:0000313" key="3">
    <source>
        <dbReference type="EMBL" id="MBE1609316.1"/>
    </source>
</evidence>
<feature type="binding site" evidence="2">
    <location>
        <position position="8"/>
    </location>
    <ligand>
        <name>Zn(2+)</name>
        <dbReference type="ChEBI" id="CHEBI:29105"/>
        <label>2</label>
    </ligand>
</feature>
<dbReference type="InterPro" id="IPR036177">
    <property type="entry name" value="Peptidase_M55_sf"/>
</dbReference>